<dbReference type="RefSeq" id="WP_074598067.1">
    <property type="nucleotide sequence ID" value="NZ_FNHF01000001.1"/>
</dbReference>
<evidence type="ECO:0000313" key="2">
    <source>
        <dbReference type="EMBL" id="SDL97382.1"/>
    </source>
</evidence>
<dbReference type="CDD" id="cd07743">
    <property type="entry name" value="metallo-hydrolase-like_MBL-fold"/>
    <property type="match status" value="1"/>
</dbReference>
<dbReference type="Proteomes" id="UP000182347">
    <property type="component" value="Unassembled WGS sequence"/>
</dbReference>
<dbReference type="PANTHER" id="PTHR42951">
    <property type="entry name" value="METALLO-BETA-LACTAMASE DOMAIN-CONTAINING"/>
    <property type="match status" value="1"/>
</dbReference>
<sequence length="300" mass="34036">MEFQSLKDGTCFYFQGPVNIGYLQNGEEGMLIDAGIDASAMKKVLKRLRQEDLPLTHLFITHAHSDHYGGANYLQRQQEVHTAAPILEAAILQHPILEPLYLFGGNDPLPELRNKFLEGAPIKIDQMIDEGFCQIGSFAIEAILLPGHSYYQLGLLYQGIFYAGDSYFGEKQLEKHGIPYLTDTQAAMDSLHKLQRITCQGAVPGHGTFEENFQSTVQANLEYHKQLLDWLEEEIGKKTDGMSHEDIIASMCATYHVRTQQLSQWLLFRTAVTAYLTALLKQNRITSEIRNYRWFFKAAS</sequence>
<feature type="domain" description="Metallo-beta-lactamase" evidence="1">
    <location>
        <begin position="17"/>
        <end position="206"/>
    </location>
</feature>
<dbReference type="STRING" id="482461.SAMN05216244_1405"/>
<dbReference type="Gene3D" id="3.60.15.10">
    <property type="entry name" value="Ribonuclease Z/Hydroxyacylglutathione hydrolase-like"/>
    <property type="match status" value="1"/>
</dbReference>
<dbReference type="SUPFAM" id="SSF56281">
    <property type="entry name" value="Metallo-hydrolase/oxidoreductase"/>
    <property type="match status" value="1"/>
</dbReference>
<dbReference type="PANTHER" id="PTHR42951:SF14">
    <property type="entry name" value="METALLO-BETA-LACTAMASE SUPERFAMILY PROTEIN"/>
    <property type="match status" value="1"/>
</dbReference>
<keyword evidence="3" id="KW-1185">Reference proteome</keyword>
<dbReference type="InterPro" id="IPR001279">
    <property type="entry name" value="Metallo-B-lactamas"/>
</dbReference>
<evidence type="ECO:0000259" key="1">
    <source>
        <dbReference type="SMART" id="SM00849"/>
    </source>
</evidence>
<gene>
    <name evidence="2" type="ORF">SAMN05216244_1405</name>
</gene>
<dbReference type="Pfam" id="PF00753">
    <property type="entry name" value="Lactamase_B"/>
    <property type="match status" value="1"/>
</dbReference>
<dbReference type="InterPro" id="IPR050855">
    <property type="entry name" value="NDM-1-like"/>
</dbReference>
<proteinExistence type="predicted"/>
<name>A0A1G9PEV0_9BACI</name>
<dbReference type="AlphaFoldDB" id="A0A1G9PEV0"/>
<reference evidence="3" key="1">
    <citation type="submission" date="2016-10" db="EMBL/GenBank/DDBJ databases">
        <authorList>
            <person name="Varghese N."/>
            <person name="Submissions S."/>
        </authorList>
    </citation>
    <scope>NUCLEOTIDE SEQUENCE [LARGE SCALE GENOMIC DNA]</scope>
    <source>
        <strain evidence="3">CGMCC 1.6199</strain>
    </source>
</reference>
<dbReference type="EMBL" id="FNHF01000001">
    <property type="protein sequence ID" value="SDL97382.1"/>
    <property type="molecule type" value="Genomic_DNA"/>
</dbReference>
<dbReference type="OrthoDB" id="11380at2"/>
<organism evidence="2 3">
    <name type="scientific">Sediminibacillus halophilus</name>
    <dbReference type="NCBI Taxonomy" id="482461"/>
    <lineage>
        <taxon>Bacteria</taxon>
        <taxon>Bacillati</taxon>
        <taxon>Bacillota</taxon>
        <taxon>Bacilli</taxon>
        <taxon>Bacillales</taxon>
        <taxon>Bacillaceae</taxon>
        <taxon>Sediminibacillus</taxon>
    </lineage>
</organism>
<evidence type="ECO:0000313" key="3">
    <source>
        <dbReference type="Proteomes" id="UP000182347"/>
    </source>
</evidence>
<dbReference type="InterPro" id="IPR036866">
    <property type="entry name" value="RibonucZ/Hydroxyglut_hydro"/>
</dbReference>
<dbReference type="SMART" id="SM00849">
    <property type="entry name" value="Lactamase_B"/>
    <property type="match status" value="1"/>
</dbReference>
<accession>A0A1G9PEV0</accession>
<protein>
    <submittedName>
        <fullName evidence="2">Glyoxylase, beta-lactamase superfamily II</fullName>
    </submittedName>
</protein>